<proteinExistence type="predicted"/>
<dbReference type="InterPro" id="IPR020846">
    <property type="entry name" value="MFS_dom"/>
</dbReference>
<keyword evidence="5 8" id="KW-1133">Transmembrane helix</keyword>
<evidence type="ECO:0000256" key="7">
    <source>
        <dbReference type="SAM" id="MobiDB-lite"/>
    </source>
</evidence>
<dbReference type="PANTHER" id="PTHR42718:SF47">
    <property type="entry name" value="METHYL VIOLOGEN RESISTANCE PROTEIN SMVA"/>
    <property type="match status" value="1"/>
</dbReference>
<feature type="transmembrane region" description="Helical" evidence="8">
    <location>
        <begin position="276"/>
        <end position="297"/>
    </location>
</feature>
<feature type="compositionally biased region" description="Basic and acidic residues" evidence="7">
    <location>
        <begin position="511"/>
        <end position="521"/>
    </location>
</feature>
<evidence type="ECO:0000256" key="5">
    <source>
        <dbReference type="ARBA" id="ARBA00022989"/>
    </source>
</evidence>
<reference evidence="11" key="1">
    <citation type="journal article" date="2019" name="Int. J. Syst. Evol. Microbiol.">
        <title>The Global Catalogue of Microorganisms (GCM) 10K type strain sequencing project: providing services to taxonomists for standard genome sequencing and annotation.</title>
        <authorList>
            <consortium name="The Broad Institute Genomics Platform"/>
            <consortium name="The Broad Institute Genome Sequencing Center for Infectious Disease"/>
            <person name="Wu L."/>
            <person name="Ma J."/>
        </authorList>
    </citation>
    <scope>NUCLEOTIDE SEQUENCE [LARGE SCALE GENOMIC DNA]</scope>
    <source>
        <strain evidence="11">JCM 17810</strain>
    </source>
</reference>
<evidence type="ECO:0000256" key="2">
    <source>
        <dbReference type="ARBA" id="ARBA00022448"/>
    </source>
</evidence>
<evidence type="ECO:0000256" key="4">
    <source>
        <dbReference type="ARBA" id="ARBA00022692"/>
    </source>
</evidence>
<dbReference type="PANTHER" id="PTHR42718">
    <property type="entry name" value="MAJOR FACILITATOR SUPERFAMILY MULTIDRUG TRANSPORTER MFSC"/>
    <property type="match status" value="1"/>
</dbReference>
<dbReference type="Pfam" id="PF07690">
    <property type="entry name" value="MFS_1"/>
    <property type="match status" value="1"/>
</dbReference>
<dbReference type="EMBL" id="BAABGN010000013">
    <property type="protein sequence ID" value="GAA4430212.1"/>
    <property type="molecule type" value="Genomic_DNA"/>
</dbReference>
<feature type="transmembrane region" description="Helical" evidence="8">
    <location>
        <begin position="339"/>
        <end position="359"/>
    </location>
</feature>
<dbReference type="RefSeq" id="WP_345217585.1">
    <property type="nucleotide sequence ID" value="NZ_BAABGN010000013.1"/>
</dbReference>
<protein>
    <submittedName>
        <fullName evidence="10">MFS transporter</fullName>
    </submittedName>
</protein>
<keyword evidence="2" id="KW-0813">Transport</keyword>
<dbReference type="CDD" id="cd17321">
    <property type="entry name" value="MFS_MMR_MDR_like"/>
    <property type="match status" value="1"/>
</dbReference>
<feature type="transmembrane region" description="Helical" evidence="8">
    <location>
        <begin position="365"/>
        <end position="390"/>
    </location>
</feature>
<organism evidence="10 11">
    <name type="scientific">Georgenia halophila</name>
    <dbReference type="NCBI Taxonomy" id="620889"/>
    <lineage>
        <taxon>Bacteria</taxon>
        <taxon>Bacillati</taxon>
        <taxon>Actinomycetota</taxon>
        <taxon>Actinomycetes</taxon>
        <taxon>Micrococcales</taxon>
        <taxon>Bogoriellaceae</taxon>
        <taxon>Georgenia</taxon>
    </lineage>
</organism>
<keyword evidence="6 8" id="KW-0472">Membrane</keyword>
<feature type="transmembrane region" description="Helical" evidence="8">
    <location>
        <begin position="482"/>
        <end position="502"/>
    </location>
</feature>
<sequence length="550" mass="56788">MTTEQAGPATTTPARAGRREWIALLVLALPALLVSLDMFVLLLAMPYLSADLGASSIEQLWILDVYGFLLASLMLTMGTLGDRIGRRRLLLLGASGFAVASVLAAFAVSPLMLIVARGLLGVAGATLAPSTLALITNLFRDPAQRAQAIGIWLVCFMGGAAIGPLVGGAMLESFWWGAAFLLGVPAMLLLLVLGPILLPEHRDTAAGRIDLTSVALSLAAMLPAVYGLKELARGGWQAVPALALVVGLTTGVAFVRRQLHLEDPLVDLRLFRNRAFSTAVAGMHIITITGVTMYFVTQHLQLVEGLAPLVAGLVMLPGVLASVTSFVMAPVLARRIRPAPLIATGLVVATAGVVVLTRVEPGSLVLLAVGYVLFQLGCGPMVTLSTDIVVGSAPPERAGSAAATSESVSELGYSLGIATLGTVAAVVYGRVIEIPAALAPAAEAQARESLTGAITAARELRPGLADSLVGAARDAFMLGADVALWIVAGLLGGLAAVVLRMLRHLPPSRPAPHEATGDHTADGAGASPSDEIHPTETVPALVPDARREDS</sequence>
<gene>
    <name evidence="10" type="ORF">GCM10023169_33330</name>
</gene>
<feature type="transmembrane region" description="Helical" evidence="8">
    <location>
        <begin position="114"/>
        <end position="136"/>
    </location>
</feature>
<comment type="subcellular location">
    <subcellularLocation>
        <location evidence="1">Cell membrane</location>
        <topology evidence="1">Multi-pass membrane protein</topology>
    </subcellularLocation>
</comment>
<evidence type="ECO:0000256" key="8">
    <source>
        <dbReference type="SAM" id="Phobius"/>
    </source>
</evidence>
<feature type="transmembrane region" description="Helical" evidence="8">
    <location>
        <begin position="89"/>
        <end position="108"/>
    </location>
</feature>
<dbReference type="PROSITE" id="PS50850">
    <property type="entry name" value="MFS"/>
    <property type="match status" value="1"/>
</dbReference>
<accession>A0ABP8LI94</accession>
<keyword evidence="3" id="KW-1003">Cell membrane</keyword>
<keyword evidence="11" id="KW-1185">Reference proteome</keyword>
<dbReference type="Gene3D" id="1.20.1250.20">
    <property type="entry name" value="MFS general substrate transporter like domains"/>
    <property type="match status" value="1"/>
</dbReference>
<feature type="transmembrane region" description="Helical" evidence="8">
    <location>
        <begin position="21"/>
        <end position="48"/>
    </location>
</feature>
<feature type="transmembrane region" description="Helical" evidence="8">
    <location>
        <begin position="173"/>
        <end position="197"/>
    </location>
</feature>
<evidence type="ECO:0000259" key="9">
    <source>
        <dbReference type="PROSITE" id="PS50850"/>
    </source>
</evidence>
<feature type="transmembrane region" description="Helical" evidence="8">
    <location>
        <begin position="209"/>
        <end position="228"/>
    </location>
</feature>
<name>A0ABP8LI94_9MICO</name>
<keyword evidence="4 8" id="KW-0812">Transmembrane</keyword>
<evidence type="ECO:0000313" key="10">
    <source>
        <dbReference type="EMBL" id="GAA4430212.1"/>
    </source>
</evidence>
<evidence type="ECO:0000256" key="3">
    <source>
        <dbReference type="ARBA" id="ARBA00022475"/>
    </source>
</evidence>
<evidence type="ECO:0000256" key="1">
    <source>
        <dbReference type="ARBA" id="ARBA00004651"/>
    </source>
</evidence>
<dbReference type="InterPro" id="IPR036259">
    <property type="entry name" value="MFS_trans_sf"/>
</dbReference>
<feature type="region of interest" description="Disordered" evidence="7">
    <location>
        <begin position="509"/>
        <end position="550"/>
    </location>
</feature>
<feature type="transmembrane region" description="Helical" evidence="8">
    <location>
        <begin position="148"/>
        <end position="167"/>
    </location>
</feature>
<evidence type="ECO:0000256" key="6">
    <source>
        <dbReference type="ARBA" id="ARBA00023136"/>
    </source>
</evidence>
<feature type="transmembrane region" description="Helical" evidence="8">
    <location>
        <begin position="309"/>
        <end position="332"/>
    </location>
</feature>
<dbReference type="SUPFAM" id="SSF103473">
    <property type="entry name" value="MFS general substrate transporter"/>
    <property type="match status" value="1"/>
</dbReference>
<dbReference type="InterPro" id="IPR011701">
    <property type="entry name" value="MFS"/>
</dbReference>
<comment type="caution">
    <text evidence="10">The sequence shown here is derived from an EMBL/GenBank/DDBJ whole genome shotgun (WGS) entry which is preliminary data.</text>
</comment>
<feature type="domain" description="Major facilitator superfamily (MFS) profile" evidence="9">
    <location>
        <begin position="23"/>
        <end position="506"/>
    </location>
</feature>
<feature type="transmembrane region" description="Helical" evidence="8">
    <location>
        <begin position="60"/>
        <end position="77"/>
    </location>
</feature>
<evidence type="ECO:0000313" key="11">
    <source>
        <dbReference type="Proteomes" id="UP001500622"/>
    </source>
</evidence>
<feature type="transmembrane region" description="Helical" evidence="8">
    <location>
        <begin position="234"/>
        <end position="255"/>
    </location>
</feature>
<dbReference type="Proteomes" id="UP001500622">
    <property type="component" value="Unassembled WGS sequence"/>
</dbReference>
<feature type="transmembrane region" description="Helical" evidence="8">
    <location>
        <begin position="411"/>
        <end position="431"/>
    </location>
</feature>